<dbReference type="GO" id="GO:0016020">
    <property type="term" value="C:membrane"/>
    <property type="evidence" value="ECO:0007669"/>
    <property type="project" value="UniProtKB-SubCell"/>
</dbReference>
<dbReference type="PANTHER" id="PTHR45649:SF4">
    <property type="entry name" value="TRANSPORTER, PUTATIVE (EUROFUNG)-RELATED"/>
    <property type="match status" value="1"/>
</dbReference>
<dbReference type="OrthoDB" id="3257095at2759"/>
<evidence type="ECO:0000313" key="8">
    <source>
        <dbReference type="EMBL" id="KKY21609.1"/>
    </source>
</evidence>
<evidence type="ECO:0000256" key="5">
    <source>
        <dbReference type="ARBA" id="ARBA00023136"/>
    </source>
</evidence>
<keyword evidence="2" id="KW-0813">Transport</keyword>
<dbReference type="AlphaFoldDB" id="A0A0G2EGP9"/>
<evidence type="ECO:0000256" key="3">
    <source>
        <dbReference type="ARBA" id="ARBA00022692"/>
    </source>
</evidence>
<evidence type="ECO:0000256" key="4">
    <source>
        <dbReference type="ARBA" id="ARBA00022989"/>
    </source>
</evidence>
<reference evidence="8 9" key="2">
    <citation type="submission" date="2015-05" db="EMBL/GenBank/DDBJ databases">
        <authorList>
            <person name="Morales-Cruz A."/>
            <person name="Amrine K.C."/>
            <person name="Cantu D."/>
        </authorList>
    </citation>
    <scope>NUCLEOTIDE SEQUENCE [LARGE SCALE GENOMIC DNA]</scope>
    <source>
        <strain evidence="8">UCRPC4</strain>
    </source>
</reference>
<sequence length="561" mass="62039">MELSTTHDGKFDPKVHISDHERGISPNLEVPEDIRQGFTENDRRDMARLGKKQEFRRNFRFISTLGFTCCVMGTWEIMLTTCTAGLTAGGLSGLFYSMCWCYLGQAFVVFSLAEMASMAPTAGGQYHWVSEFAPRKYQRFLSYCSGWFSAISWQSIIAIDSYIVGVIIQGIVVVNDESYVPTRWQATLLIWASIILMSLFNAFAAKHLPLAEGIFVACHCLLFFPIVITVFTLAPKQSAHDVFASFTDNGAGWSNMGLTTLIGQVSAIFIVLGSDSVAHMSEEVEDAGIIVPKAMIWSFLLNIPFTFIILLMICFCIGNITDALSSVTGFPFIYIFQNATQSASGTTALTVLVLILIIMITISALASTSRQTFAFARDGGLPFPQWVGAVSSPILLSPRSKKNPLNLTNFPFSSQVHPTMHIPINSIIVTCGFTLLISLINIGSYVAFNALLSLSSTALMATYTTSVGCMTWRRLAGEPLPPSRFSLGRWGLPINICACAYSIWSFFWAFWPTYADITAQDFNWSVVLFVSIMGLASIYYWLHGRKVYEGPVVKVDGRKFI</sequence>
<feature type="transmembrane region" description="Helical" evidence="7">
    <location>
        <begin position="490"/>
        <end position="510"/>
    </location>
</feature>
<dbReference type="EMBL" id="LCWF01000083">
    <property type="protein sequence ID" value="KKY21609.1"/>
    <property type="molecule type" value="Genomic_DNA"/>
</dbReference>
<proteinExistence type="predicted"/>
<keyword evidence="5 7" id="KW-0472">Membrane</keyword>
<evidence type="ECO:0000313" key="9">
    <source>
        <dbReference type="Proteomes" id="UP000053317"/>
    </source>
</evidence>
<evidence type="ECO:0000256" key="1">
    <source>
        <dbReference type="ARBA" id="ARBA00004141"/>
    </source>
</evidence>
<comment type="subcellular location">
    <subcellularLocation>
        <location evidence="1">Membrane</location>
        <topology evidence="1">Multi-pass membrane protein</topology>
    </subcellularLocation>
</comment>
<gene>
    <name evidence="8" type="ORF">UCRPC4_g03560</name>
</gene>
<feature type="transmembrane region" description="Helical" evidence="7">
    <location>
        <begin position="348"/>
        <end position="367"/>
    </location>
</feature>
<dbReference type="GO" id="GO:0022857">
    <property type="term" value="F:transmembrane transporter activity"/>
    <property type="evidence" value="ECO:0007669"/>
    <property type="project" value="InterPro"/>
</dbReference>
<dbReference type="PANTHER" id="PTHR45649">
    <property type="entry name" value="AMINO-ACID PERMEASE BAT1"/>
    <property type="match status" value="1"/>
</dbReference>
<feature type="region of interest" description="Disordered" evidence="6">
    <location>
        <begin position="1"/>
        <end position="25"/>
    </location>
</feature>
<dbReference type="InterPro" id="IPR002293">
    <property type="entry name" value="AA/rel_permease1"/>
</dbReference>
<dbReference type="Proteomes" id="UP000053317">
    <property type="component" value="Unassembled WGS sequence"/>
</dbReference>
<keyword evidence="4 7" id="KW-1133">Transmembrane helix</keyword>
<keyword evidence="9" id="KW-1185">Reference proteome</keyword>
<feature type="transmembrane region" description="Helical" evidence="7">
    <location>
        <begin position="446"/>
        <end position="469"/>
    </location>
</feature>
<name>A0A0G2EGP9_PHACM</name>
<feature type="transmembrane region" description="Helical" evidence="7">
    <location>
        <begin position="61"/>
        <end position="88"/>
    </location>
</feature>
<accession>A0A0G2EGP9</accession>
<evidence type="ECO:0000256" key="6">
    <source>
        <dbReference type="SAM" id="MobiDB-lite"/>
    </source>
</evidence>
<evidence type="ECO:0000256" key="7">
    <source>
        <dbReference type="SAM" id="Phobius"/>
    </source>
</evidence>
<dbReference type="Pfam" id="PF13520">
    <property type="entry name" value="AA_permease_2"/>
    <property type="match status" value="1"/>
</dbReference>
<organism evidence="8 9">
    <name type="scientific">Phaeomoniella chlamydospora</name>
    <name type="common">Phaeoacremonium chlamydosporum</name>
    <dbReference type="NCBI Taxonomy" id="158046"/>
    <lineage>
        <taxon>Eukaryota</taxon>
        <taxon>Fungi</taxon>
        <taxon>Dikarya</taxon>
        <taxon>Ascomycota</taxon>
        <taxon>Pezizomycotina</taxon>
        <taxon>Eurotiomycetes</taxon>
        <taxon>Chaetothyriomycetidae</taxon>
        <taxon>Phaeomoniellales</taxon>
        <taxon>Phaeomoniellaceae</taxon>
        <taxon>Phaeomoniella</taxon>
    </lineage>
</organism>
<feature type="compositionally biased region" description="Basic and acidic residues" evidence="6">
    <location>
        <begin position="1"/>
        <end position="23"/>
    </location>
</feature>
<dbReference type="PIRSF" id="PIRSF006060">
    <property type="entry name" value="AA_transporter"/>
    <property type="match status" value="1"/>
</dbReference>
<feature type="transmembrane region" description="Helical" evidence="7">
    <location>
        <begin position="94"/>
        <end position="113"/>
    </location>
</feature>
<feature type="transmembrane region" description="Helical" evidence="7">
    <location>
        <begin position="522"/>
        <end position="542"/>
    </location>
</feature>
<keyword evidence="3 7" id="KW-0812">Transmembrane</keyword>
<feature type="transmembrane region" description="Helical" evidence="7">
    <location>
        <begin position="422"/>
        <end position="440"/>
    </location>
</feature>
<evidence type="ECO:0000256" key="2">
    <source>
        <dbReference type="ARBA" id="ARBA00022448"/>
    </source>
</evidence>
<feature type="transmembrane region" description="Helical" evidence="7">
    <location>
        <begin position="210"/>
        <end position="233"/>
    </location>
</feature>
<feature type="transmembrane region" description="Helical" evidence="7">
    <location>
        <begin position="145"/>
        <end position="172"/>
    </location>
</feature>
<reference evidence="8 9" key="1">
    <citation type="submission" date="2015-05" db="EMBL/GenBank/DDBJ databases">
        <title>Distinctive expansion of gene families associated with plant cell wall degradation and secondary metabolism in the genomes of grapevine trunk pathogens.</title>
        <authorList>
            <person name="Lawrence D.P."/>
            <person name="Travadon R."/>
            <person name="Rolshausen P.E."/>
            <person name="Baumgartner K."/>
        </authorList>
    </citation>
    <scope>NUCLEOTIDE SEQUENCE [LARGE SCALE GENOMIC DNA]</scope>
    <source>
        <strain evidence="8">UCRPC4</strain>
    </source>
</reference>
<protein>
    <submittedName>
        <fullName evidence="8">Putative amino acid permease</fullName>
    </submittedName>
</protein>
<feature type="transmembrane region" description="Helical" evidence="7">
    <location>
        <begin position="184"/>
        <end position="203"/>
    </location>
</feature>
<feature type="transmembrane region" description="Helical" evidence="7">
    <location>
        <begin position="253"/>
        <end position="273"/>
    </location>
</feature>
<feature type="transmembrane region" description="Helical" evidence="7">
    <location>
        <begin position="294"/>
        <end position="320"/>
    </location>
</feature>
<comment type="caution">
    <text evidence="8">The sequence shown here is derived from an EMBL/GenBank/DDBJ whole genome shotgun (WGS) entry which is preliminary data.</text>
</comment>
<dbReference type="Gene3D" id="1.20.1740.10">
    <property type="entry name" value="Amino acid/polyamine transporter I"/>
    <property type="match status" value="1"/>
</dbReference>